<feature type="compositionally biased region" description="Polar residues" evidence="1">
    <location>
        <begin position="324"/>
        <end position="341"/>
    </location>
</feature>
<feature type="compositionally biased region" description="Basic and acidic residues" evidence="1">
    <location>
        <begin position="46"/>
        <end position="65"/>
    </location>
</feature>
<feature type="compositionally biased region" description="Basic and acidic residues" evidence="1">
    <location>
        <begin position="181"/>
        <end position="203"/>
    </location>
</feature>
<evidence type="ECO:0000313" key="2">
    <source>
        <dbReference type="EMBL" id="KAL3423905.1"/>
    </source>
</evidence>
<dbReference type="Proteomes" id="UP001629113">
    <property type="component" value="Unassembled WGS sequence"/>
</dbReference>
<feature type="region of interest" description="Disordered" evidence="1">
    <location>
        <begin position="324"/>
        <end position="362"/>
    </location>
</feature>
<accession>A0ABR4PKS4</accession>
<sequence length="387" mass="44136">MQEVADRSCEKHGSEKLRSESPHPSIAARNNQQGAFAKRKRHKTRESRYEPNQKSRALEEKSVDRPRRKKARQVDASRAARQAGEELMRNFSSKNVSNERVTLRPPVGFGIFNNGRASSSNPRRELPDLAFSEMEFLRNSRHSYMLDDEPIQSVMHEKANQAQDYLPAEKSNFFANSKRSPLKERAGQDAATDKPRSTVDERVSLYSRSNSRDDSTKHSRTRLQPFNASDKSVQGLRMSRSSPKLPFPRPPISTEGNSENIPPESRLSELASTVLTWSESQRRPLQTRLKPMRHSRSSTPESIRIHIENTGIFEDTEIARYQSHQKVDTISSKHSTQSDNKTSNHHSHTPRHASTDLPQTRNFMKTEVMLGIHTTIPIRNLASITHT</sequence>
<gene>
    <name evidence="2" type="ORF">PVAG01_05652</name>
</gene>
<feature type="compositionally biased region" description="Polar residues" evidence="1">
    <location>
        <begin position="90"/>
        <end position="99"/>
    </location>
</feature>
<feature type="region of interest" description="Disordered" evidence="1">
    <location>
        <begin position="1"/>
        <end position="99"/>
    </location>
</feature>
<dbReference type="EMBL" id="JBFCZG010000004">
    <property type="protein sequence ID" value="KAL3423905.1"/>
    <property type="molecule type" value="Genomic_DNA"/>
</dbReference>
<comment type="caution">
    <text evidence="2">The sequence shown here is derived from an EMBL/GenBank/DDBJ whole genome shotgun (WGS) entry which is preliminary data.</text>
</comment>
<keyword evidence="3" id="KW-1185">Reference proteome</keyword>
<feature type="compositionally biased region" description="Basic and acidic residues" evidence="1">
    <location>
        <begin position="1"/>
        <end position="21"/>
    </location>
</feature>
<feature type="region of interest" description="Disordered" evidence="1">
    <location>
        <begin position="177"/>
        <end position="265"/>
    </location>
</feature>
<protein>
    <submittedName>
        <fullName evidence="2">Uncharacterized protein</fullName>
    </submittedName>
</protein>
<name>A0ABR4PKS4_9HELO</name>
<feature type="compositionally biased region" description="Polar residues" evidence="1">
    <location>
        <begin position="222"/>
        <end position="232"/>
    </location>
</feature>
<evidence type="ECO:0000313" key="3">
    <source>
        <dbReference type="Proteomes" id="UP001629113"/>
    </source>
</evidence>
<reference evidence="2 3" key="1">
    <citation type="submission" date="2024-06" db="EMBL/GenBank/DDBJ databases">
        <title>Complete genome of Phlyctema vagabunda strain 19-DSS-EL-015.</title>
        <authorList>
            <person name="Fiorenzani C."/>
        </authorList>
    </citation>
    <scope>NUCLEOTIDE SEQUENCE [LARGE SCALE GENOMIC DNA]</scope>
    <source>
        <strain evidence="2 3">19-DSS-EL-015</strain>
    </source>
</reference>
<proteinExistence type="predicted"/>
<evidence type="ECO:0000256" key="1">
    <source>
        <dbReference type="SAM" id="MobiDB-lite"/>
    </source>
</evidence>
<organism evidence="2 3">
    <name type="scientific">Phlyctema vagabunda</name>
    <dbReference type="NCBI Taxonomy" id="108571"/>
    <lineage>
        <taxon>Eukaryota</taxon>
        <taxon>Fungi</taxon>
        <taxon>Dikarya</taxon>
        <taxon>Ascomycota</taxon>
        <taxon>Pezizomycotina</taxon>
        <taxon>Leotiomycetes</taxon>
        <taxon>Helotiales</taxon>
        <taxon>Dermateaceae</taxon>
        <taxon>Phlyctema</taxon>
    </lineage>
</organism>